<evidence type="ECO:0000256" key="3">
    <source>
        <dbReference type="HAMAP-Rule" id="MF_00795"/>
    </source>
</evidence>
<dbReference type="GO" id="GO:0005507">
    <property type="term" value="F:copper ion binding"/>
    <property type="evidence" value="ECO:0007669"/>
    <property type="project" value="TreeGrafter"/>
</dbReference>
<dbReference type="PANTHER" id="PTHR12598">
    <property type="entry name" value="COPPER HOMEOSTASIS PROTEIN CUTC"/>
    <property type="match status" value="1"/>
</dbReference>
<protein>
    <recommendedName>
        <fullName evidence="3">PF03932 family protein CutC</fullName>
    </recommendedName>
</protein>
<dbReference type="PANTHER" id="PTHR12598:SF0">
    <property type="entry name" value="COPPER HOMEOSTASIS PROTEIN CUTC HOMOLOG"/>
    <property type="match status" value="1"/>
</dbReference>
<evidence type="ECO:0000256" key="1">
    <source>
        <dbReference type="ARBA" id="ARBA00007768"/>
    </source>
</evidence>
<dbReference type="InterPro" id="IPR005627">
    <property type="entry name" value="CutC-like"/>
</dbReference>
<organism evidence="4 5">
    <name type="scientific">Pediococcus claussenii (strain ATCC BAA-344 / DSM 14800 / JCM 18046 / KCTC 3811 / LMG 21948 / P06)</name>
    <dbReference type="NCBI Taxonomy" id="701521"/>
    <lineage>
        <taxon>Bacteria</taxon>
        <taxon>Bacillati</taxon>
        <taxon>Bacillota</taxon>
        <taxon>Bacilli</taxon>
        <taxon>Lactobacillales</taxon>
        <taxon>Lactobacillaceae</taxon>
        <taxon>Pediococcus</taxon>
    </lineage>
</organism>
<dbReference type="eggNOG" id="COG3142">
    <property type="taxonomic scope" value="Bacteria"/>
</dbReference>
<dbReference type="AlphaFoldDB" id="G8PCT2"/>
<dbReference type="STRING" id="701521.PECL_793"/>
<reference evidence="4 5" key="1">
    <citation type="journal article" date="2012" name="J. Bacteriol.">
        <title>Complete Genome Sequence of the Beer Spoilage Organism Pediococcus claussenii ATCC BAA-344T.</title>
        <authorList>
            <person name="Pittet V."/>
            <person name="Abegunde T."/>
            <person name="Marfleet T."/>
            <person name="Haakensen M."/>
            <person name="Morrow K."/>
            <person name="Jayaprakash T."/>
            <person name="Schroeder K."/>
            <person name="Trost B."/>
            <person name="Byrns S."/>
            <person name="Bergsveinson J."/>
            <person name="Kusalik A."/>
            <person name="Ziola B."/>
        </authorList>
    </citation>
    <scope>NUCLEOTIDE SEQUENCE [LARGE SCALE GENOMIC DNA]</scope>
    <source>
        <strain evidence="4 5">ATCC BAA-344</strain>
    </source>
</reference>
<comment type="similarity">
    <text evidence="1 3">Belongs to the CutC family.</text>
</comment>
<evidence type="ECO:0000313" key="5">
    <source>
        <dbReference type="Proteomes" id="UP000005444"/>
    </source>
</evidence>
<evidence type="ECO:0000256" key="2">
    <source>
        <dbReference type="ARBA" id="ARBA00022490"/>
    </source>
</evidence>
<dbReference type="HAMAP" id="MF_00795">
    <property type="entry name" value="CutC"/>
    <property type="match status" value="1"/>
</dbReference>
<dbReference type="EMBL" id="CP003137">
    <property type="protein sequence ID" value="AEV95067.1"/>
    <property type="molecule type" value="Genomic_DNA"/>
</dbReference>
<gene>
    <name evidence="3" type="primary">cutC</name>
    <name evidence="4" type="ordered locus">PECL_793</name>
</gene>
<dbReference type="Proteomes" id="UP000005444">
    <property type="component" value="Chromosome"/>
</dbReference>
<evidence type="ECO:0000313" key="4">
    <source>
        <dbReference type="EMBL" id="AEV95067.1"/>
    </source>
</evidence>
<dbReference type="Pfam" id="PF03932">
    <property type="entry name" value="CutC"/>
    <property type="match status" value="1"/>
</dbReference>
<sequence length="211" mass="22753">MLKEIAVENFTEIPNAINKGANRIELCDNLTVGGTTVSRGVMAETQKYASEHGIPVMAMIRPRSGNFVYNDTELKIMENDIFSAQELGIDGIVIGALTPSGSIDEEAMEQLIAAAGGMRITFHMAFDAIPIKKQSAALEWLIANNVDRILTHGGDLSQPIESTLDNIKTTISQAHGRIIVLPGGGINFSNAESIAKKLKVNELHGTKIIQL</sequence>
<dbReference type="FunFam" id="3.20.20.380:FF:000003">
    <property type="entry name" value="Copper homeostasis protein CutC"/>
    <property type="match status" value="1"/>
</dbReference>
<comment type="subcellular location">
    <subcellularLocation>
        <location evidence="3">Cytoplasm</location>
    </subcellularLocation>
</comment>
<dbReference type="KEGG" id="pce:PECL_793"/>
<dbReference type="Gene3D" id="3.20.20.380">
    <property type="entry name" value="Copper homeostasis (CutC) domain"/>
    <property type="match status" value="1"/>
</dbReference>
<dbReference type="HOGENOM" id="CLU_050555_2_0_9"/>
<dbReference type="PATRIC" id="fig|701521.8.peg.745"/>
<comment type="caution">
    <text evidence="3">Once thought to be involved in copper homeostasis, experiments in E.coli have shown this is not the case.</text>
</comment>
<dbReference type="SUPFAM" id="SSF110395">
    <property type="entry name" value="CutC-like"/>
    <property type="match status" value="1"/>
</dbReference>
<proteinExistence type="inferred from homology"/>
<keyword evidence="2 3" id="KW-0963">Cytoplasm</keyword>
<dbReference type="RefSeq" id="WP_014215264.1">
    <property type="nucleotide sequence ID" value="NC_016605.1"/>
</dbReference>
<keyword evidence="5" id="KW-1185">Reference proteome</keyword>
<dbReference type="InterPro" id="IPR036822">
    <property type="entry name" value="CutC-like_dom_sf"/>
</dbReference>
<dbReference type="GO" id="GO:0005737">
    <property type="term" value="C:cytoplasm"/>
    <property type="evidence" value="ECO:0007669"/>
    <property type="project" value="UniProtKB-SubCell"/>
</dbReference>
<accession>G8PCT2</accession>
<name>G8PCT2_PEDCP</name>